<accession>A0ABR1JWG9</accession>
<proteinExistence type="predicted"/>
<feature type="compositionally biased region" description="Polar residues" evidence="1">
    <location>
        <begin position="1"/>
        <end position="26"/>
    </location>
</feature>
<sequence>MVVNKKQSLSQAPGMGSRTSSSQNLSRNKHTTNAKNVPTVAGPSTAKKTSKAAKKATKVKKESGPSWMDRFMLILLTLFSTYAFWTCPSDERLVNPVCRSLSQYRTHVLEPYVLPPIHNALSHPSVAPVVSKIHAAERAVTPVIVRAYTISQPYTSRINKLTQSAVNHTYKKLVYPQYERYVLPQYRKLIAPYVQQLSDRIVDPYLSPIVVNAHLYTNKAFVYLHRVYTTVQPHVHALYVRTKPHAQSAWTAARPYIGRAAESVQTLLAILMEKLGQMRRLYVDPHVLRIWDKVVELSGPARTTLVPAAGETKATSVAPTKSSWSSKSTAATTSPSSVTKEPETESIVPEETLSVVEPEETETEASVNAEAEEVLSASSVVAETISPSVPVESAPAAEESLIEDVEEAVEEIVVNQDDEEVQETSTTSSAIAESVSSSVAPVVPETDPSLADSAVPEESLSEDDELLLFLGDLGISDDADGQPDVESSTNNDLPIEVTPTNQTPEEALASQIAVAAEMDRQAREARKDQTAAKRKTIEDRHRRWAYGLDELVHRKLREVRKELVKLRKDAVKSLGLPESKAKKEQEDEENQETELEEELTHIDGEVVSGLLVSVEREGDKLLKGLEGYLKKEEKDTGPSKPEPRAEDRLRKWMSVSEKVRSKFSDKVTEMQEKVHRWYRGVRDLEVQGCMAAATEIKNYAEGAQADLGLDYAWLDDVTYQDWQKYHDLMREFRKFEEEVQLIQNGSHANPPVDPLIPALDKLQVELEDIVNGFEARIRILGTKIREALFGLEADVGTAGTSQPKEENEQVSILPIDPVPSVPSSPGDTDTDKTTEFDASNVILGKSKEQVEEALKGVTVEPRVHEEL</sequence>
<feature type="region of interest" description="Disordered" evidence="1">
    <location>
        <begin position="1"/>
        <end position="60"/>
    </location>
</feature>
<feature type="compositionally biased region" description="Low complexity" evidence="1">
    <location>
        <begin position="315"/>
        <end position="339"/>
    </location>
</feature>
<dbReference type="Proteomes" id="UP001498398">
    <property type="component" value="Unassembled WGS sequence"/>
</dbReference>
<feature type="region of interest" description="Disordered" evidence="1">
    <location>
        <begin position="797"/>
        <end position="840"/>
    </location>
</feature>
<protein>
    <submittedName>
        <fullName evidence="2">Uncharacterized protein</fullName>
    </submittedName>
</protein>
<evidence type="ECO:0000313" key="3">
    <source>
        <dbReference type="Proteomes" id="UP001498398"/>
    </source>
</evidence>
<feature type="region of interest" description="Disordered" evidence="1">
    <location>
        <begin position="577"/>
        <end position="597"/>
    </location>
</feature>
<feature type="region of interest" description="Disordered" evidence="1">
    <location>
        <begin position="417"/>
        <end position="505"/>
    </location>
</feature>
<feature type="compositionally biased region" description="Acidic residues" evidence="1">
    <location>
        <begin position="586"/>
        <end position="597"/>
    </location>
</feature>
<evidence type="ECO:0000256" key="1">
    <source>
        <dbReference type="SAM" id="MobiDB-lite"/>
    </source>
</evidence>
<gene>
    <name evidence="2" type="ORF">VKT23_005034</name>
</gene>
<dbReference type="EMBL" id="JBANRG010000005">
    <property type="protein sequence ID" value="KAK7466307.1"/>
    <property type="molecule type" value="Genomic_DNA"/>
</dbReference>
<evidence type="ECO:0000313" key="2">
    <source>
        <dbReference type="EMBL" id="KAK7466307.1"/>
    </source>
</evidence>
<keyword evidence="3" id="KW-1185">Reference proteome</keyword>
<name>A0ABR1JWG9_9AGAR</name>
<organism evidence="2 3">
    <name type="scientific">Marasmiellus scandens</name>
    <dbReference type="NCBI Taxonomy" id="2682957"/>
    <lineage>
        <taxon>Eukaryota</taxon>
        <taxon>Fungi</taxon>
        <taxon>Dikarya</taxon>
        <taxon>Basidiomycota</taxon>
        <taxon>Agaricomycotina</taxon>
        <taxon>Agaricomycetes</taxon>
        <taxon>Agaricomycetidae</taxon>
        <taxon>Agaricales</taxon>
        <taxon>Marasmiineae</taxon>
        <taxon>Omphalotaceae</taxon>
        <taxon>Marasmiellus</taxon>
    </lineage>
</organism>
<feature type="compositionally biased region" description="Polar residues" evidence="1">
    <location>
        <begin position="485"/>
        <end position="504"/>
    </location>
</feature>
<feature type="compositionally biased region" description="Low complexity" evidence="1">
    <location>
        <begin position="423"/>
        <end position="446"/>
    </location>
</feature>
<comment type="caution">
    <text evidence="2">The sequence shown here is derived from an EMBL/GenBank/DDBJ whole genome shotgun (WGS) entry which is preliminary data.</text>
</comment>
<feature type="region of interest" description="Disordered" evidence="1">
    <location>
        <begin position="311"/>
        <end position="365"/>
    </location>
</feature>
<feature type="compositionally biased region" description="Basic residues" evidence="1">
    <location>
        <begin position="48"/>
        <end position="58"/>
    </location>
</feature>
<reference evidence="2 3" key="1">
    <citation type="submission" date="2024-01" db="EMBL/GenBank/DDBJ databases">
        <title>A draft genome for the cacao thread blight pathogen Marasmiellus scandens.</title>
        <authorList>
            <person name="Baruah I.K."/>
            <person name="Leung J."/>
            <person name="Bukari Y."/>
            <person name="Amoako-Attah I."/>
            <person name="Meinhardt L.W."/>
            <person name="Bailey B.A."/>
            <person name="Cohen S.P."/>
        </authorList>
    </citation>
    <scope>NUCLEOTIDE SEQUENCE [LARGE SCALE GENOMIC DNA]</scope>
    <source>
        <strain evidence="2 3">GH-19</strain>
    </source>
</reference>